<feature type="compositionally biased region" description="Acidic residues" evidence="11">
    <location>
        <begin position="1046"/>
        <end position="1058"/>
    </location>
</feature>
<feature type="compositionally biased region" description="Polar residues" evidence="11">
    <location>
        <begin position="1173"/>
        <end position="1192"/>
    </location>
</feature>
<evidence type="ECO:0000256" key="11">
    <source>
        <dbReference type="SAM" id="MobiDB-lite"/>
    </source>
</evidence>
<dbReference type="AlphaFoldDB" id="A0A8J2KUG8"/>
<evidence type="ECO:0000256" key="1">
    <source>
        <dbReference type="ARBA" id="ARBA00022723"/>
    </source>
</evidence>
<feature type="compositionally biased region" description="Low complexity" evidence="11">
    <location>
        <begin position="985"/>
        <end position="997"/>
    </location>
</feature>
<dbReference type="InterPro" id="IPR013010">
    <property type="entry name" value="Znf_SIAH"/>
</dbReference>
<sequence>MFWISEAYHLRSKEDCAPKTYPPTWSVSVNNYSWDKSIITYVHVLVTVPRSGICLEKLLIKTKYSCKNIWKRKNMEIKRRQEIPNTSFKTSFRVRGRWHPDVSINNFCNWRKRERNEGSTGNNRRYTIACFTVDDHEALEACYKLMECSFCKLICPPEDSMVCDHGHLTCNACKSRVVKCTFEDIDDHGVIRLCLTGLSSFKLVMYEYIYNALNVTFRCENWRKGCDIVLRSNEKRIHRTRCYYRPEIGCPFSDCEAGEMNCTELISHLNQHHETTLVTKNAKMVTLYFKPVPDGFKENYSWTPAVFSLSNYNFLLTILQTDGKVFILFYRLERKRSRDNLFIEMKIIGKDKKNNCFWKSVPRDFNVPQSTLKSGMWTKTLSTFMKDFVQTTDGKNSITLFSSNPDYFVGLSLEYLLQCEFKSDLGQGLIRKAERTRRRGKKKGLEEEVTIFILDSKNSTPAELEAAKSCVKRLKTLRHPNVLTFLDSVESDKAILLATEYVEPLEKHIEKKDGLQNDLSVSWGLFQITRALSFLINDGNLRHNNVHLGSVFVNLAGEWKLGALEFVSGTDASPTMSKTPSILHQLDPPEYKSGGKVLTKWSTDSWGLGVLIWETFNGPVLQASSLRNVERIPKALAGTLNELTNPMGGNRPNPADVIARGRRPGGYYKNDLIDSLLFLEEIQIKEQNEKNKFFTGLPSVLDKFPDDICRHKILPQLINAFEFGNAGSSVLAPLFKLGKLLEENEYQAKIVPCVVKLFSSTDRATRVRLLQQLEHFADHLQPVTVNDKIFPNIVTGFMDTNPTVREQTVKSMLHLAPKLNNNNLNVELLKHFARLQIKDDQGGIRTNTTICLGKIANFLHPQTRRKVLIPAFTRVFQDSFPQAKIAGILALAATQQYYLLAEVATRILPALCVLTCDPDKSVRDNAFKTIKGFIGKLEKASDDPSLKDKFEADVDANTPGSVAEAASSWAGWAVSALTSKFQRSQSQQSVVGQVGQSAPGGRSKGRYPFGAQSSSSTSTTTSSIPSTPSVDRDVLQPTAEGQESATDYDDDWDNEDWGSIEGDNGGQSKSNSHNLDANKDGSSSGSSPSANNFKNSSNRVAETDGWDNWAIDETEEKDGWDDGEFVAENRSDVNSTSSINWESGQNKLNAQSNQEDFFSSVTAGLRSAKLHHQASSNDWNSEDWGSSATTVADSDKQEDMRKRREERKLQRQKELEAKKSSKPGPMKLGAKKI</sequence>
<dbReference type="PROSITE" id="PS50011">
    <property type="entry name" value="PROTEIN_KINASE_DOM"/>
    <property type="match status" value="1"/>
</dbReference>
<feature type="domain" description="Protein kinase" evidence="12">
    <location>
        <begin position="419"/>
        <end position="819"/>
    </location>
</feature>
<evidence type="ECO:0000256" key="8">
    <source>
        <dbReference type="ARBA" id="ARBA00056114"/>
    </source>
</evidence>
<comment type="similarity">
    <text evidence="5">Belongs to the protein kinase superfamily.</text>
</comment>
<dbReference type="InterPro" id="IPR000719">
    <property type="entry name" value="Prot_kinase_dom"/>
</dbReference>
<keyword evidence="4" id="KW-0862">Zinc</keyword>
<keyword evidence="2" id="KW-0677">Repeat</keyword>
<evidence type="ECO:0000256" key="7">
    <source>
        <dbReference type="ARBA" id="ARBA00042347"/>
    </source>
</evidence>
<dbReference type="GO" id="GO:0008270">
    <property type="term" value="F:zinc ion binding"/>
    <property type="evidence" value="ECO:0007669"/>
    <property type="project" value="UniProtKB-KW"/>
</dbReference>
<feature type="region of interest" description="Disordered" evidence="11">
    <location>
        <begin position="1168"/>
        <end position="1233"/>
    </location>
</feature>
<dbReference type="EMBL" id="CAJVCH010220648">
    <property type="protein sequence ID" value="CAG7731876.1"/>
    <property type="molecule type" value="Genomic_DNA"/>
</dbReference>
<feature type="repeat" description="HEAT" evidence="9">
    <location>
        <begin position="789"/>
        <end position="827"/>
    </location>
</feature>
<dbReference type="Proteomes" id="UP000708208">
    <property type="component" value="Unassembled WGS sequence"/>
</dbReference>
<evidence type="ECO:0000256" key="6">
    <source>
        <dbReference type="ARBA" id="ARBA00040972"/>
    </source>
</evidence>
<evidence type="ECO:0000256" key="9">
    <source>
        <dbReference type="PROSITE-ProRule" id="PRU00103"/>
    </source>
</evidence>
<accession>A0A8J2KUG8</accession>
<dbReference type="SMART" id="SM01349">
    <property type="entry name" value="TOG"/>
    <property type="match status" value="1"/>
</dbReference>
<feature type="compositionally biased region" description="Polar residues" evidence="11">
    <location>
        <begin position="1090"/>
        <end position="1100"/>
    </location>
</feature>
<dbReference type="GO" id="GO:0004672">
    <property type="term" value="F:protein kinase activity"/>
    <property type="evidence" value="ECO:0007669"/>
    <property type="project" value="InterPro"/>
</dbReference>
<dbReference type="GO" id="GO:0005524">
    <property type="term" value="F:ATP binding"/>
    <property type="evidence" value="ECO:0007669"/>
    <property type="project" value="InterPro"/>
</dbReference>
<feature type="compositionally biased region" description="Low complexity" evidence="11">
    <location>
        <begin position="1013"/>
        <end position="1029"/>
    </location>
</feature>
<keyword evidence="3 10" id="KW-0863">Zinc-finger</keyword>
<dbReference type="InterPro" id="IPR001245">
    <property type="entry name" value="Ser-Thr/Tyr_kinase_cat_dom"/>
</dbReference>
<dbReference type="OrthoDB" id="447103at2759"/>
<feature type="compositionally biased region" description="Basic and acidic residues" evidence="11">
    <location>
        <begin position="1193"/>
        <end position="1219"/>
    </location>
</feature>
<dbReference type="UniPathway" id="UPA00143"/>
<dbReference type="InterPro" id="IPR051177">
    <property type="entry name" value="CIK-Related_Protein"/>
</dbReference>
<feature type="domain" description="SIAH-type" evidence="13">
    <location>
        <begin position="214"/>
        <end position="274"/>
    </location>
</feature>
<proteinExistence type="inferred from homology"/>
<name>A0A8J2KUG8_9HEXA</name>
<feature type="compositionally biased region" description="Acidic residues" evidence="11">
    <location>
        <begin position="1110"/>
        <end position="1125"/>
    </location>
</feature>
<evidence type="ECO:0000313" key="14">
    <source>
        <dbReference type="EMBL" id="CAG7731876.1"/>
    </source>
</evidence>
<gene>
    <name evidence="14" type="ORF">AFUS01_LOCUS20434</name>
</gene>
<evidence type="ECO:0000256" key="3">
    <source>
        <dbReference type="ARBA" id="ARBA00022771"/>
    </source>
</evidence>
<feature type="region of interest" description="Disordered" evidence="11">
    <location>
        <begin position="985"/>
        <end position="1153"/>
    </location>
</feature>
<comment type="function">
    <text evidence="8">Regulates COPI-mediated retrograde protein traffic at the interface between the Golgi apparatus and the endoplasmic reticulum. Involved in the maintenance of the Golgi apparatus morphology.</text>
</comment>
<dbReference type="PROSITE" id="PS51081">
    <property type="entry name" value="ZF_SIAH"/>
    <property type="match status" value="1"/>
</dbReference>
<dbReference type="InterPro" id="IPR034085">
    <property type="entry name" value="TOG"/>
</dbReference>
<dbReference type="PANTHER" id="PTHR12984:SF3">
    <property type="entry name" value="N-TERMINAL KINASE-LIKE PROTEIN"/>
    <property type="match status" value="1"/>
</dbReference>
<evidence type="ECO:0000313" key="15">
    <source>
        <dbReference type="Proteomes" id="UP000708208"/>
    </source>
</evidence>
<reference evidence="14" key="1">
    <citation type="submission" date="2021-06" db="EMBL/GenBank/DDBJ databases">
        <authorList>
            <person name="Hodson N. C."/>
            <person name="Mongue J. A."/>
            <person name="Jaron S. K."/>
        </authorList>
    </citation>
    <scope>NUCLEOTIDE SEQUENCE</scope>
</reference>
<evidence type="ECO:0000256" key="5">
    <source>
        <dbReference type="ARBA" id="ARBA00038349"/>
    </source>
</evidence>
<dbReference type="PROSITE" id="PS50077">
    <property type="entry name" value="HEAT_REPEAT"/>
    <property type="match status" value="1"/>
</dbReference>
<evidence type="ECO:0000259" key="13">
    <source>
        <dbReference type="PROSITE" id="PS51081"/>
    </source>
</evidence>
<dbReference type="InterPro" id="IPR000357">
    <property type="entry name" value="HEAT"/>
</dbReference>
<comment type="caution">
    <text evidence="14">The sequence shown here is derived from an EMBL/GenBank/DDBJ whole genome shotgun (WGS) entry which is preliminary data.</text>
</comment>
<dbReference type="InterPro" id="IPR021133">
    <property type="entry name" value="HEAT_type_2"/>
</dbReference>
<feature type="compositionally biased region" description="Polar residues" evidence="11">
    <location>
        <begin position="1132"/>
        <end position="1153"/>
    </location>
</feature>
<dbReference type="Pfam" id="PF07714">
    <property type="entry name" value="PK_Tyr_Ser-Thr"/>
    <property type="match status" value="1"/>
</dbReference>
<evidence type="ECO:0000256" key="2">
    <source>
        <dbReference type="ARBA" id="ARBA00022737"/>
    </source>
</evidence>
<feature type="compositionally biased region" description="Polar residues" evidence="11">
    <location>
        <begin position="1066"/>
        <end position="1075"/>
    </location>
</feature>
<organism evidence="14 15">
    <name type="scientific">Allacma fusca</name>
    <dbReference type="NCBI Taxonomy" id="39272"/>
    <lineage>
        <taxon>Eukaryota</taxon>
        <taxon>Metazoa</taxon>
        <taxon>Ecdysozoa</taxon>
        <taxon>Arthropoda</taxon>
        <taxon>Hexapoda</taxon>
        <taxon>Collembola</taxon>
        <taxon>Symphypleona</taxon>
        <taxon>Sminthuridae</taxon>
        <taxon>Allacma</taxon>
    </lineage>
</organism>
<keyword evidence="1" id="KW-0479">Metal-binding</keyword>
<keyword evidence="15" id="KW-1185">Reference proteome</keyword>
<dbReference type="GO" id="GO:0016567">
    <property type="term" value="P:protein ubiquitination"/>
    <property type="evidence" value="ECO:0007669"/>
    <property type="project" value="UniProtKB-UniPathway"/>
</dbReference>
<dbReference type="PANTHER" id="PTHR12984">
    <property type="entry name" value="SCY1-RELATED S/T PROTEIN KINASE-LIKE"/>
    <property type="match status" value="1"/>
</dbReference>
<dbReference type="Pfam" id="PF02985">
    <property type="entry name" value="HEAT"/>
    <property type="match status" value="1"/>
</dbReference>
<evidence type="ECO:0000259" key="12">
    <source>
        <dbReference type="PROSITE" id="PS50011"/>
    </source>
</evidence>
<protein>
    <recommendedName>
        <fullName evidence="6">N-terminal kinase-like protein</fullName>
    </recommendedName>
    <alternativeName>
        <fullName evidence="7">SCY1-like protein 1</fullName>
    </alternativeName>
</protein>
<evidence type="ECO:0000256" key="10">
    <source>
        <dbReference type="PROSITE-ProRule" id="PRU00455"/>
    </source>
</evidence>
<evidence type="ECO:0000256" key="4">
    <source>
        <dbReference type="ARBA" id="ARBA00022833"/>
    </source>
</evidence>
<dbReference type="SMART" id="SM00220">
    <property type="entry name" value="S_TKc"/>
    <property type="match status" value="1"/>
</dbReference>